<accession>A0ACC1XAA7</accession>
<evidence type="ECO:0000313" key="1">
    <source>
        <dbReference type="EMBL" id="KAJ4708290.1"/>
    </source>
</evidence>
<keyword evidence="2" id="KW-1185">Reference proteome</keyword>
<sequence length="647" mass="71181">MTWADEATELTRNPTHPFRRTRQKYIPPSLRQTYKSNGVTNLNSTRPPSFNFSTESAPSFNSSFNSHQHRGSSPPLGRGRGCGRGRNSYGAASNPSQNATSYNIKFEQLELKQDDDSTDNNNVNAINFDAYEDIPVEASGSEIPEPVTSFDEIDLGEALNRNIKRCKYVKPTPVQRHAIPIAVAGRDLMACAQTGSGKTAAFCFPIICGILRDRFKQVRTGGGGFRVAYPTALILSPTRELSCQIHEEATKFAYKTGLKVAVAYGGAPIAEQFRNLEKGVDILVATPGRLMDMIQRAGVSLKMIKYLALDEADRMLDMGFEQQIRKIVEQMGMPPPGSRQTMLFSATFPDDIQRLASDFLSNYIFLTVGKVGSSTDLIAQRVELVQDMDKRSHLMNLLCAQKTIGQPALTLVFVETKRGADALEHWLCMNGLPAIAIHGDKVQRERERALKSFKSGMTPILVATDVASRGLDIPCVAHVINFDMPKGIDVYVHRIGRTGRAGNSGLATAFFSDKNLPLAKPLVDLMQEAKQEVPSWLSKYAENSFGDSGRASRYGRSKFGGSDFRTSLQSWGDNYHRPRTNGDENSVIDSYDPASSEVGYATPAPGSTEYYATAYADYHALADVDSYATSSREYGYGHESIVASGWD</sequence>
<dbReference type="Proteomes" id="UP001164539">
    <property type="component" value="Chromosome 10"/>
</dbReference>
<comment type="caution">
    <text evidence="1">The sequence shown here is derived from an EMBL/GenBank/DDBJ whole genome shotgun (WGS) entry which is preliminary data.</text>
</comment>
<reference evidence="1 2" key="1">
    <citation type="journal article" date="2023" name="Science">
        <title>Complex scaffold remodeling in plant triterpene biosynthesis.</title>
        <authorList>
            <person name="De La Pena R."/>
            <person name="Hodgson H."/>
            <person name="Liu J.C."/>
            <person name="Stephenson M.J."/>
            <person name="Martin A.C."/>
            <person name="Owen C."/>
            <person name="Harkess A."/>
            <person name="Leebens-Mack J."/>
            <person name="Jimenez L.E."/>
            <person name="Osbourn A."/>
            <person name="Sattely E.S."/>
        </authorList>
    </citation>
    <scope>NUCLEOTIDE SEQUENCE [LARGE SCALE GENOMIC DNA]</scope>
    <source>
        <strain evidence="2">cv. JPN11</strain>
        <tissue evidence="1">Leaf</tissue>
    </source>
</reference>
<keyword evidence="1" id="KW-0378">Hydrolase</keyword>
<evidence type="ECO:0000313" key="2">
    <source>
        <dbReference type="Proteomes" id="UP001164539"/>
    </source>
</evidence>
<keyword evidence="1" id="KW-0347">Helicase</keyword>
<dbReference type="EMBL" id="CM051403">
    <property type="protein sequence ID" value="KAJ4708290.1"/>
    <property type="molecule type" value="Genomic_DNA"/>
</dbReference>
<protein>
    <submittedName>
        <fullName evidence="1">DEAD-box ATP-dependent RNA helicase</fullName>
    </submittedName>
</protein>
<keyword evidence="1" id="KW-0547">Nucleotide-binding</keyword>
<proteinExistence type="predicted"/>
<gene>
    <name evidence="1" type="ORF">OWV82_018258</name>
</gene>
<organism evidence="1 2">
    <name type="scientific">Melia azedarach</name>
    <name type="common">Chinaberry tree</name>
    <dbReference type="NCBI Taxonomy" id="155640"/>
    <lineage>
        <taxon>Eukaryota</taxon>
        <taxon>Viridiplantae</taxon>
        <taxon>Streptophyta</taxon>
        <taxon>Embryophyta</taxon>
        <taxon>Tracheophyta</taxon>
        <taxon>Spermatophyta</taxon>
        <taxon>Magnoliopsida</taxon>
        <taxon>eudicotyledons</taxon>
        <taxon>Gunneridae</taxon>
        <taxon>Pentapetalae</taxon>
        <taxon>rosids</taxon>
        <taxon>malvids</taxon>
        <taxon>Sapindales</taxon>
        <taxon>Meliaceae</taxon>
        <taxon>Melia</taxon>
    </lineage>
</organism>
<name>A0ACC1XAA7_MELAZ</name>
<keyword evidence="1" id="KW-0067">ATP-binding</keyword>